<dbReference type="GO" id="GO:0016020">
    <property type="term" value="C:membrane"/>
    <property type="evidence" value="ECO:0007669"/>
    <property type="project" value="UniProtKB-SubCell"/>
</dbReference>
<dbReference type="VEuPathDB" id="AmoebaDB:NAEGRDRAFT_81325"/>
<evidence type="ECO:0000256" key="4">
    <source>
        <dbReference type="ARBA" id="ARBA00022741"/>
    </source>
</evidence>
<keyword evidence="4" id="KW-0547">Nucleotide-binding</keyword>
<evidence type="ECO:0000256" key="7">
    <source>
        <dbReference type="ARBA" id="ARBA00023136"/>
    </source>
</evidence>
<dbReference type="Proteomes" id="UP000006671">
    <property type="component" value="Unassembled WGS sequence"/>
</dbReference>
<dbReference type="AlphaFoldDB" id="D2VV17"/>
<feature type="region of interest" description="Disordered" evidence="8">
    <location>
        <begin position="142"/>
        <end position="161"/>
    </location>
</feature>
<dbReference type="GO" id="GO:0016887">
    <property type="term" value="F:ATP hydrolysis activity"/>
    <property type="evidence" value="ECO:0007669"/>
    <property type="project" value="InterPro"/>
</dbReference>
<dbReference type="GeneID" id="8853563"/>
<evidence type="ECO:0000259" key="10">
    <source>
        <dbReference type="PROSITE" id="PS50893"/>
    </source>
</evidence>
<feature type="transmembrane region" description="Helical" evidence="9">
    <location>
        <begin position="576"/>
        <end position="593"/>
    </location>
</feature>
<dbReference type="PANTHER" id="PTHR48041">
    <property type="entry name" value="ABC TRANSPORTER G FAMILY MEMBER 28"/>
    <property type="match status" value="1"/>
</dbReference>
<dbReference type="InterPro" id="IPR013525">
    <property type="entry name" value="ABC2_TM"/>
</dbReference>
<dbReference type="eggNOG" id="KOG0061">
    <property type="taxonomic scope" value="Eukaryota"/>
</dbReference>
<evidence type="ECO:0000256" key="9">
    <source>
        <dbReference type="SAM" id="Phobius"/>
    </source>
</evidence>
<dbReference type="InterPro" id="IPR003439">
    <property type="entry name" value="ABC_transporter-like_ATP-bd"/>
</dbReference>
<gene>
    <name evidence="11" type="ORF">NAEGRDRAFT_81325</name>
</gene>
<name>D2VV17_NAEGR</name>
<evidence type="ECO:0000313" key="12">
    <source>
        <dbReference type="Proteomes" id="UP000006671"/>
    </source>
</evidence>
<feature type="region of interest" description="Disordered" evidence="8">
    <location>
        <begin position="1"/>
        <end position="22"/>
    </location>
</feature>
<dbReference type="Gene3D" id="3.40.50.300">
    <property type="entry name" value="P-loop containing nucleotide triphosphate hydrolases"/>
    <property type="match status" value="1"/>
</dbReference>
<dbReference type="InterPro" id="IPR003593">
    <property type="entry name" value="AAA+_ATPase"/>
</dbReference>
<feature type="transmembrane region" description="Helical" evidence="9">
    <location>
        <begin position="800"/>
        <end position="821"/>
    </location>
</feature>
<dbReference type="SMART" id="SM00382">
    <property type="entry name" value="AAA"/>
    <property type="match status" value="1"/>
</dbReference>
<dbReference type="SUPFAM" id="SSF52540">
    <property type="entry name" value="P-loop containing nucleoside triphosphate hydrolases"/>
    <property type="match status" value="1"/>
</dbReference>
<dbReference type="InterPro" id="IPR027417">
    <property type="entry name" value="P-loop_NTPase"/>
</dbReference>
<feature type="transmembrane region" description="Helical" evidence="9">
    <location>
        <begin position="647"/>
        <end position="671"/>
    </location>
</feature>
<comment type="subcellular location">
    <subcellularLocation>
        <location evidence="1">Membrane</location>
        <topology evidence="1">Multi-pass membrane protein</topology>
    </subcellularLocation>
</comment>
<dbReference type="OMA" id="KCIYSGP"/>
<keyword evidence="3 9" id="KW-0812">Transmembrane</keyword>
<dbReference type="GO" id="GO:0005524">
    <property type="term" value="F:ATP binding"/>
    <property type="evidence" value="ECO:0007669"/>
    <property type="project" value="UniProtKB-KW"/>
</dbReference>
<dbReference type="OrthoDB" id="66620at2759"/>
<keyword evidence="5" id="KW-0067">ATP-binding</keyword>
<dbReference type="InterPro" id="IPR043926">
    <property type="entry name" value="ABCG_dom"/>
</dbReference>
<evidence type="ECO:0000313" key="11">
    <source>
        <dbReference type="EMBL" id="EFC39417.1"/>
    </source>
</evidence>
<dbReference type="PROSITE" id="PS50893">
    <property type="entry name" value="ABC_TRANSPORTER_2"/>
    <property type="match status" value="1"/>
</dbReference>
<keyword evidence="7 9" id="KW-0472">Membrane</keyword>
<protein>
    <submittedName>
        <fullName evidence="11">Abc transmembrane transporter</fullName>
    </submittedName>
</protein>
<evidence type="ECO:0000256" key="2">
    <source>
        <dbReference type="ARBA" id="ARBA00022448"/>
    </source>
</evidence>
<dbReference type="RefSeq" id="XP_002672161.1">
    <property type="nucleotide sequence ID" value="XM_002672115.1"/>
</dbReference>
<feature type="domain" description="ABC transporter" evidence="10">
    <location>
        <begin position="239"/>
        <end position="480"/>
    </location>
</feature>
<evidence type="ECO:0000256" key="6">
    <source>
        <dbReference type="ARBA" id="ARBA00022989"/>
    </source>
</evidence>
<dbReference type="Pfam" id="PF19055">
    <property type="entry name" value="ABC2_membrane_7"/>
    <property type="match status" value="1"/>
</dbReference>
<proteinExistence type="predicted"/>
<sequence>MDESSNTRRDVEQSSMTRRRTAIVHADEENIIILDETKQNETKQTLEIPTTAREHTKTKTVNFGTPEIYEISPNTPNLLYAIDNNVDNHHKVYYSNSLSNIEIPSPNSSTSSDETHILVEDDYNISLDLSKIIRTHEKQIEEHSMKKTGSSYSIRKMNSKDSAKTPTETLVDVVKKLVSPTKGSFRKSDVVSYSEIYLDQFQDWKNEKHETGAIISWRNICYQVKRETSFLNDIISKSLKKEGDSKMEKPSKFIQILNGIDGIAYPGSILAIMAPSGAGKTSLLNILAGQTKCTSGEIIINGMVVKNRLKSLVGYVYQDDLLMGNLTVRETLRYSAMLKLPSTTSYQEKMKKVDYVLQLLKLEKCADTLIGEVGLSKGISGGERKRLGIAIALLTNPPILILDEPSTSLDSKTALDVVQTISHVAKTHNITVIMTIHQPRSDILDYLDNLLLLASGKIAYFGSTSKVVKYFKKIGFAMNDNYNPADFVMDMITEDSHAIFAHEKTHESEMERINKIVDSFEKIKQQIIPSVHDTFELRECTLPKVEKSTWWTQFLVMFLRSFLNQYRDFKFTKIRVIQQIIYAILVGFIYFQTKNDQNSVQNKLGLLFFVVTNQWSNSFGTPISIFRGERLYFLRERGAKCFSISSYYFGKFFADMLLIIPHPVFFGTIVYLLAGLTLTIDRFLMFILIILVLSQAAHSFGMVLAILVRRVEIATMLLPPISTTFHVFSGFYRNIDQIPVYLAWFTYFSPFNYGFKALIVNEFGGRTIDCPTDQDESCPYPNLDFILDYYGMNNGLMNTWVNLGIVLGISVGMRIIAYIALKFTLKPRKGV</sequence>
<evidence type="ECO:0000256" key="3">
    <source>
        <dbReference type="ARBA" id="ARBA00022692"/>
    </source>
</evidence>
<accession>D2VV17</accession>
<feature type="transmembrane region" description="Helical" evidence="9">
    <location>
        <begin position="605"/>
        <end position="626"/>
    </location>
</feature>
<organism evidence="12">
    <name type="scientific">Naegleria gruberi</name>
    <name type="common">Amoeba</name>
    <dbReference type="NCBI Taxonomy" id="5762"/>
    <lineage>
        <taxon>Eukaryota</taxon>
        <taxon>Discoba</taxon>
        <taxon>Heterolobosea</taxon>
        <taxon>Tetramitia</taxon>
        <taxon>Eutetramitia</taxon>
        <taxon>Vahlkampfiidae</taxon>
        <taxon>Naegleria</taxon>
    </lineage>
</organism>
<evidence type="ECO:0000256" key="5">
    <source>
        <dbReference type="ARBA" id="ARBA00022840"/>
    </source>
</evidence>
<keyword evidence="2" id="KW-0813">Transport</keyword>
<evidence type="ECO:0000256" key="1">
    <source>
        <dbReference type="ARBA" id="ARBA00004141"/>
    </source>
</evidence>
<keyword evidence="12" id="KW-1185">Reference proteome</keyword>
<feature type="compositionally biased region" description="Basic and acidic residues" evidence="8">
    <location>
        <begin position="1"/>
        <end position="12"/>
    </location>
</feature>
<dbReference type="Pfam" id="PF00005">
    <property type="entry name" value="ABC_tran"/>
    <property type="match status" value="1"/>
</dbReference>
<reference evidence="11 12" key="1">
    <citation type="journal article" date="2010" name="Cell">
        <title>The genome of Naegleria gruberi illuminates early eukaryotic versatility.</title>
        <authorList>
            <person name="Fritz-Laylin L.K."/>
            <person name="Prochnik S.E."/>
            <person name="Ginger M.L."/>
            <person name="Dacks J.B."/>
            <person name="Carpenter M.L."/>
            <person name="Field M.C."/>
            <person name="Kuo A."/>
            <person name="Paredez A."/>
            <person name="Chapman J."/>
            <person name="Pham J."/>
            <person name="Shu S."/>
            <person name="Neupane R."/>
            <person name="Cipriano M."/>
            <person name="Mancuso J."/>
            <person name="Tu H."/>
            <person name="Salamov A."/>
            <person name="Lindquist E."/>
            <person name="Shapiro H."/>
            <person name="Lucas S."/>
            <person name="Grigoriev I.V."/>
            <person name="Cande W.Z."/>
            <person name="Fulton C."/>
            <person name="Rokhsar D.S."/>
            <person name="Dawson S.C."/>
        </authorList>
    </citation>
    <scope>NUCLEOTIDE SEQUENCE [LARGE SCALE GENOMIC DNA]</scope>
    <source>
        <strain evidence="11 12">NEG-M</strain>
    </source>
</reference>
<dbReference type="InParanoid" id="D2VV17"/>
<dbReference type="GO" id="GO:0140359">
    <property type="term" value="F:ABC-type transporter activity"/>
    <property type="evidence" value="ECO:0007669"/>
    <property type="project" value="InterPro"/>
</dbReference>
<keyword evidence="6 9" id="KW-1133">Transmembrane helix</keyword>
<dbReference type="PANTHER" id="PTHR48041:SF91">
    <property type="entry name" value="ABC TRANSPORTER G FAMILY MEMBER 28"/>
    <property type="match status" value="1"/>
</dbReference>
<evidence type="ECO:0000256" key="8">
    <source>
        <dbReference type="SAM" id="MobiDB-lite"/>
    </source>
</evidence>
<dbReference type="PROSITE" id="PS00211">
    <property type="entry name" value="ABC_TRANSPORTER_1"/>
    <property type="match status" value="1"/>
</dbReference>
<dbReference type="KEGG" id="ngr:NAEGRDRAFT_81325"/>
<dbReference type="InterPro" id="IPR050352">
    <property type="entry name" value="ABCG_transporters"/>
</dbReference>
<dbReference type="EMBL" id="GG738900">
    <property type="protein sequence ID" value="EFC39417.1"/>
    <property type="molecule type" value="Genomic_DNA"/>
</dbReference>
<dbReference type="Pfam" id="PF01061">
    <property type="entry name" value="ABC2_membrane"/>
    <property type="match status" value="1"/>
</dbReference>
<dbReference type="InterPro" id="IPR017871">
    <property type="entry name" value="ABC_transporter-like_CS"/>
</dbReference>
<feature type="transmembrane region" description="Helical" evidence="9">
    <location>
        <begin position="683"/>
        <end position="706"/>
    </location>
</feature>